<protein>
    <submittedName>
        <fullName evidence="3">Uncharacterized protein</fullName>
    </submittedName>
</protein>
<evidence type="ECO:0000313" key="4">
    <source>
        <dbReference type="Proteomes" id="UP001153737"/>
    </source>
</evidence>
<evidence type="ECO:0000256" key="2">
    <source>
        <dbReference type="SAM" id="MobiDB-lite"/>
    </source>
</evidence>
<accession>A0A9N9SK18</accession>
<evidence type="ECO:0000256" key="1">
    <source>
        <dbReference type="SAM" id="Coils"/>
    </source>
</evidence>
<dbReference type="EMBL" id="OU896712">
    <property type="protein sequence ID" value="CAG9822984.1"/>
    <property type="molecule type" value="Genomic_DNA"/>
</dbReference>
<name>A0A9N9SK18_PHACE</name>
<dbReference type="AlphaFoldDB" id="A0A9N9SK18"/>
<keyword evidence="1" id="KW-0175">Coiled coil</keyword>
<evidence type="ECO:0000313" key="3">
    <source>
        <dbReference type="EMBL" id="CAG9822984.1"/>
    </source>
</evidence>
<proteinExistence type="predicted"/>
<sequence length="267" mass="28792">MAAAAVETSEEVVEEADDGEAAAEEEAELCQELLVTVSETGLPEASAAAAELKRQLERERGLRSILEEQVRQLETQLFQQQAQQQTQIFEVDDSDAIGLQLLAADSLPPVGHTQTVGCSPPNSRSVSPAPPLAVNVVSTAVAVEQRLPSVLEAAIKAEPKVEVERLPTTTASSGHEDPATASRIYVSNTTRQNLETIVEAIRHLEGDHMFGDEPHAQDAPLALTTHAQRTPDSVLKADMQNYLDFNAARLQQHQQSRPGVIVVKQAS</sequence>
<feature type="coiled-coil region" evidence="1">
    <location>
        <begin position="49"/>
        <end position="83"/>
    </location>
</feature>
<reference evidence="3" key="1">
    <citation type="submission" date="2022-01" db="EMBL/GenBank/DDBJ databases">
        <authorList>
            <person name="King R."/>
        </authorList>
    </citation>
    <scope>NUCLEOTIDE SEQUENCE</scope>
</reference>
<keyword evidence="4" id="KW-1185">Reference proteome</keyword>
<gene>
    <name evidence="3" type="ORF">PHAECO_LOCUS10228</name>
</gene>
<organism evidence="3 4">
    <name type="scientific">Phaedon cochleariae</name>
    <name type="common">Mustard beetle</name>
    <dbReference type="NCBI Taxonomy" id="80249"/>
    <lineage>
        <taxon>Eukaryota</taxon>
        <taxon>Metazoa</taxon>
        <taxon>Ecdysozoa</taxon>
        <taxon>Arthropoda</taxon>
        <taxon>Hexapoda</taxon>
        <taxon>Insecta</taxon>
        <taxon>Pterygota</taxon>
        <taxon>Neoptera</taxon>
        <taxon>Endopterygota</taxon>
        <taxon>Coleoptera</taxon>
        <taxon>Polyphaga</taxon>
        <taxon>Cucujiformia</taxon>
        <taxon>Chrysomeloidea</taxon>
        <taxon>Chrysomelidae</taxon>
        <taxon>Chrysomelinae</taxon>
        <taxon>Chrysomelini</taxon>
        <taxon>Phaedon</taxon>
    </lineage>
</organism>
<feature type="region of interest" description="Disordered" evidence="2">
    <location>
        <begin position="1"/>
        <end position="26"/>
    </location>
</feature>
<reference evidence="3" key="2">
    <citation type="submission" date="2022-10" db="EMBL/GenBank/DDBJ databases">
        <authorList>
            <consortium name="ENA_rothamsted_submissions"/>
            <consortium name="culmorum"/>
            <person name="King R."/>
        </authorList>
    </citation>
    <scope>NUCLEOTIDE SEQUENCE</scope>
</reference>
<dbReference type="Proteomes" id="UP001153737">
    <property type="component" value="Chromosome 6"/>
</dbReference>
<feature type="compositionally biased region" description="Acidic residues" evidence="2">
    <location>
        <begin position="8"/>
        <end position="26"/>
    </location>
</feature>
<dbReference type="OrthoDB" id="10029128at2759"/>